<feature type="transmembrane region" description="Helical" evidence="5">
    <location>
        <begin position="7"/>
        <end position="27"/>
    </location>
</feature>
<evidence type="ECO:0000313" key="8">
    <source>
        <dbReference type="Proteomes" id="UP000244519"/>
    </source>
</evidence>
<dbReference type="PANTHER" id="PTHR42878:SF14">
    <property type="entry name" value="OSMOLARITY TWO-COMPONENT SYSTEM PROTEIN SSK1"/>
    <property type="match status" value="1"/>
</dbReference>
<dbReference type="KEGG" id="fso:Fsol_00491"/>
<dbReference type="InterPro" id="IPR050351">
    <property type="entry name" value="BphY/WalK/GraS-like"/>
</dbReference>
<keyword evidence="3" id="KW-0808">Transferase</keyword>
<protein>
    <recommendedName>
        <fullName evidence="2">histidine kinase</fullName>
        <ecNumber evidence="2">2.7.13.3</ecNumber>
    </recommendedName>
</protein>
<keyword evidence="8" id="KW-1185">Reference proteome</keyword>
<dbReference type="Gene3D" id="3.30.565.10">
    <property type="entry name" value="Histidine kinase-like ATPase, C-terminal domain"/>
    <property type="match status" value="1"/>
</dbReference>
<dbReference type="GO" id="GO:0000156">
    <property type="term" value="F:phosphorelay response regulator activity"/>
    <property type="evidence" value="ECO:0007669"/>
    <property type="project" value="TreeGrafter"/>
</dbReference>
<feature type="transmembrane region" description="Helical" evidence="5">
    <location>
        <begin position="63"/>
        <end position="83"/>
    </location>
</feature>
<comment type="catalytic activity">
    <reaction evidence="1">
        <text>ATP + protein L-histidine = ADP + protein N-phospho-L-histidine.</text>
        <dbReference type="EC" id="2.7.13.3"/>
    </reaction>
</comment>
<gene>
    <name evidence="7" type="ORF">Fsol_00491</name>
</gene>
<dbReference type="InterPro" id="IPR003594">
    <property type="entry name" value="HATPase_dom"/>
</dbReference>
<dbReference type="GO" id="GO:0007234">
    <property type="term" value="P:osmosensory signaling via phosphorelay pathway"/>
    <property type="evidence" value="ECO:0007669"/>
    <property type="project" value="TreeGrafter"/>
</dbReference>
<evidence type="ECO:0000256" key="1">
    <source>
        <dbReference type="ARBA" id="ARBA00000085"/>
    </source>
</evidence>
<keyword evidence="4 7" id="KW-0418">Kinase</keyword>
<dbReference type="AlphaFoldDB" id="A0A2U8BSK2"/>
<organism evidence="7 8">
    <name type="scientific">Candidatus Fokinia solitaria</name>
    <dbReference type="NCBI Taxonomy" id="1802984"/>
    <lineage>
        <taxon>Bacteria</taxon>
        <taxon>Pseudomonadati</taxon>
        <taxon>Pseudomonadota</taxon>
        <taxon>Alphaproteobacteria</taxon>
        <taxon>Rickettsiales</taxon>
        <taxon>Candidatus Midichloriaceae</taxon>
        <taxon>Candidatus Fokinia</taxon>
    </lineage>
</organism>
<name>A0A2U8BSK2_9RICK</name>
<feature type="domain" description="Histidine kinase" evidence="6">
    <location>
        <begin position="189"/>
        <end position="408"/>
    </location>
</feature>
<evidence type="ECO:0000256" key="5">
    <source>
        <dbReference type="SAM" id="Phobius"/>
    </source>
</evidence>
<dbReference type="SUPFAM" id="SSF55874">
    <property type="entry name" value="ATPase domain of HSP90 chaperone/DNA topoisomerase II/histidine kinase"/>
    <property type="match status" value="1"/>
</dbReference>
<dbReference type="InterPro" id="IPR005467">
    <property type="entry name" value="His_kinase_dom"/>
</dbReference>
<dbReference type="OrthoDB" id="9796100at2"/>
<feature type="transmembrane region" description="Helical" evidence="5">
    <location>
        <begin position="33"/>
        <end position="51"/>
    </location>
</feature>
<dbReference type="Pfam" id="PF02518">
    <property type="entry name" value="HATPase_c"/>
    <property type="match status" value="1"/>
</dbReference>
<proteinExistence type="predicted"/>
<dbReference type="SMART" id="SM00387">
    <property type="entry name" value="HATPase_c"/>
    <property type="match status" value="1"/>
</dbReference>
<accession>A0A2U8BSK2</accession>
<dbReference type="InterPro" id="IPR036890">
    <property type="entry name" value="HATPase_C_sf"/>
</dbReference>
<keyword evidence="5" id="KW-0812">Transmembrane</keyword>
<sequence length="417" mass="47377">MAKNGFYLQLQVFATSAIAFLILPVFLKIQAPFPILQFVAGMAMLSIYFCERYLQFIPSVYRGIYYYIVLAFSISFVQFFLFFKSLLGMHYLLNTALVLLLLSLFFSYIEFALLTVPSFFIALFISMPIPFSDDGFSQLTWELENYREHGFLLVAVSSFLLVLYQYLTTLAEKVINKREMIESKVLGFAIAHEVKSPISTLKMLLSTLQTTINKARRGNTLALKGIDVEFVCDRVLPHMEAYLIEVSNIVSSLLQCIKISKTQENQISTRLSFVDTVIKSLRVLYHDKPNIKFEIIEDFQYSSPTGLLKSILNNIVQNALVHGGREDIEIIIEVQKYNVTVSNNGVSIKSSALTQLFSVMTRKVNSPTAQHGIGLAFCKKICNMLGITISCTSDKERTSFFLNFPHIEDKSEREAIF</sequence>
<feature type="transmembrane region" description="Helical" evidence="5">
    <location>
        <begin position="89"/>
        <end position="106"/>
    </location>
</feature>
<evidence type="ECO:0000313" key="7">
    <source>
        <dbReference type="EMBL" id="AWD33285.1"/>
    </source>
</evidence>
<dbReference type="EC" id="2.7.13.3" evidence="2"/>
<dbReference type="GO" id="GO:0004673">
    <property type="term" value="F:protein histidine kinase activity"/>
    <property type="evidence" value="ECO:0007669"/>
    <property type="project" value="UniProtKB-EC"/>
</dbReference>
<dbReference type="EMBL" id="CP025989">
    <property type="protein sequence ID" value="AWD33285.1"/>
    <property type="molecule type" value="Genomic_DNA"/>
</dbReference>
<dbReference type="Proteomes" id="UP000244519">
    <property type="component" value="Chromosome"/>
</dbReference>
<dbReference type="PANTHER" id="PTHR42878">
    <property type="entry name" value="TWO-COMPONENT HISTIDINE KINASE"/>
    <property type="match status" value="1"/>
</dbReference>
<keyword evidence="5" id="KW-1133">Transmembrane helix</keyword>
<evidence type="ECO:0000256" key="3">
    <source>
        <dbReference type="ARBA" id="ARBA00022679"/>
    </source>
</evidence>
<feature type="transmembrane region" description="Helical" evidence="5">
    <location>
        <begin position="151"/>
        <end position="171"/>
    </location>
</feature>
<evidence type="ECO:0000259" key="6">
    <source>
        <dbReference type="PROSITE" id="PS50109"/>
    </source>
</evidence>
<reference evidence="7 8" key="1">
    <citation type="journal article" date="2018" name="Genome Biol. Evol.">
        <title>The Genome Sequence of "Candidatus Fokinia solitaria": Insights on Reductive Evolution in Rickettsiales.</title>
        <authorList>
            <person name="Floriano A.M."/>
            <person name="Castelli M."/>
            <person name="Krenek S."/>
            <person name="Berendonk T.U."/>
            <person name="Bazzocchi C."/>
            <person name="Petroni G."/>
            <person name="Sassera D."/>
        </authorList>
    </citation>
    <scope>NUCLEOTIDE SEQUENCE [LARGE SCALE GENOMIC DNA]</scope>
    <source>
        <strain evidence="7">Rio ETE_ALG 3VII</strain>
    </source>
</reference>
<evidence type="ECO:0000256" key="2">
    <source>
        <dbReference type="ARBA" id="ARBA00012438"/>
    </source>
</evidence>
<dbReference type="GO" id="GO:0030295">
    <property type="term" value="F:protein kinase activator activity"/>
    <property type="evidence" value="ECO:0007669"/>
    <property type="project" value="TreeGrafter"/>
</dbReference>
<evidence type="ECO:0000256" key="4">
    <source>
        <dbReference type="ARBA" id="ARBA00022777"/>
    </source>
</evidence>
<keyword evidence="5" id="KW-0472">Membrane</keyword>
<dbReference type="PROSITE" id="PS50109">
    <property type="entry name" value="HIS_KIN"/>
    <property type="match status" value="1"/>
</dbReference>
<feature type="transmembrane region" description="Helical" evidence="5">
    <location>
        <begin position="111"/>
        <end position="131"/>
    </location>
</feature>